<dbReference type="CDD" id="cd01283">
    <property type="entry name" value="cytidine_deaminase"/>
    <property type="match status" value="1"/>
</dbReference>
<dbReference type="PANTHER" id="PTHR11644">
    <property type="entry name" value="CYTIDINE DEAMINASE"/>
    <property type="match status" value="1"/>
</dbReference>
<reference evidence="3" key="2">
    <citation type="journal article" date="2014" name="ISME J.">
        <title>Microbial stratification in low pH oxic and suboxic macroscopic growths along an acid mine drainage.</title>
        <authorList>
            <person name="Mendez-Garcia C."/>
            <person name="Mesa V."/>
            <person name="Sprenger R.R."/>
            <person name="Richter M."/>
            <person name="Diez M.S."/>
            <person name="Solano J."/>
            <person name="Bargiela R."/>
            <person name="Golyshina O.V."/>
            <person name="Manteca A."/>
            <person name="Ramos J.L."/>
            <person name="Gallego J.R."/>
            <person name="Llorente I."/>
            <person name="Martins Dos Santos V.A."/>
            <person name="Jensen O.N."/>
            <person name="Pelaez A.I."/>
            <person name="Sanchez J."/>
            <person name="Ferrer M."/>
        </authorList>
    </citation>
    <scope>NUCLEOTIDE SEQUENCE</scope>
</reference>
<dbReference type="GO" id="GO:0005829">
    <property type="term" value="C:cytosol"/>
    <property type="evidence" value="ECO:0007669"/>
    <property type="project" value="TreeGrafter"/>
</dbReference>
<evidence type="ECO:0000256" key="1">
    <source>
        <dbReference type="ARBA" id="ARBA00006576"/>
    </source>
</evidence>
<feature type="non-terminal residue" evidence="3">
    <location>
        <position position="89"/>
    </location>
</feature>
<evidence type="ECO:0000313" key="3">
    <source>
        <dbReference type="EMBL" id="EQD65776.1"/>
    </source>
</evidence>
<dbReference type="GO" id="GO:0008270">
    <property type="term" value="F:zinc ion binding"/>
    <property type="evidence" value="ECO:0007669"/>
    <property type="project" value="TreeGrafter"/>
</dbReference>
<organism evidence="3">
    <name type="scientific">mine drainage metagenome</name>
    <dbReference type="NCBI Taxonomy" id="410659"/>
    <lineage>
        <taxon>unclassified sequences</taxon>
        <taxon>metagenomes</taxon>
        <taxon>ecological metagenomes</taxon>
    </lineage>
</organism>
<dbReference type="NCBIfam" id="NF004064">
    <property type="entry name" value="PRK05578.1"/>
    <property type="match status" value="1"/>
</dbReference>
<feature type="domain" description="CMP/dCMP-type deaminase" evidence="2">
    <location>
        <begin position="10"/>
        <end position="89"/>
    </location>
</feature>
<dbReference type="PANTHER" id="PTHR11644:SF2">
    <property type="entry name" value="CYTIDINE DEAMINASE"/>
    <property type="match status" value="1"/>
</dbReference>
<gene>
    <name evidence="3" type="ORF">B1A_08419</name>
</gene>
<dbReference type="Pfam" id="PF00383">
    <property type="entry name" value="dCMP_cyt_deam_1"/>
    <property type="match status" value="1"/>
</dbReference>
<accession>T1AYV2</accession>
<dbReference type="InterPro" id="IPR050202">
    <property type="entry name" value="Cyt/Deoxycyt_deaminase"/>
</dbReference>
<dbReference type="PROSITE" id="PS51747">
    <property type="entry name" value="CYT_DCMP_DEAMINASES_2"/>
    <property type="match status" value="1"/>
</dbReference>
<sequence>MKQVEVLEASVLGELRQAAIDTSQHAYAPYSNFRVGAALLLEDGSIVSGCNVENASFGLTICAERSAMVRAIARFGPTVRVRAVVVTNL</sequence>
<comment type="caution">
    <text evidence="3">The sequence shown here is derived from an EMBL/GenBank/DDBJ whole genome shotgun (WGS) entry which is preliminary data.</text>
</comment>
<name>T1AYV2_9ZZZZ</name>
<comment type="similarity">
    <text evidence="1">Belongs to the cytidine and deoxycytidylate deaminase family.</text>
</comment>
<reference evidence="3" key="1">
    <citation type="submission" date="2013-08" db="EMBL/GenBank/DDBJ databases">
        <authorList>
            <person name="Mendez C."/>
            <person name="Richter M."/>
            <person name="Ferrer M."/>
            <person name="Sanchez J."/>
        </authorList>
    </citation>
    <scope>NUCLEOTIDE SEQUENCE</scope>
</reference>
<dbReference type="GO" id="GO:0055086">
    <property type="term" value="P:nucleobase-containing small molecule metabolic process"/>
    <property type="evidence" value="ECO:0007669"/>
    <property type="project" value="UniProtKB-ARBA"/>
</dbReference>
<dbReference type="InterPro" id="IPR016193">
    <property type="entry name" value="Cytidine_deaminase-like"/>
</dbReference>
<dbReference type="InterPro" id="IPR002125">
    <property type="entry name" value="CMP_dCMP_dom"/>
</dbReference>
<dbReference type="AlphaFoldDB" id="T1AYV2"/>
<protein>
    <submittedName>
        <fullName evidence="3">Cytidine deaminase</fullName>
    </submittedName>
</protein>
<proteinExistence type="inferred from homology"/>
<dbReference type="GO" id="GO:0072527">
    <property type="term" value="P:pyrimidine-containing compound metabolic process"/>
    <property type="evidence" value="ECO:0007669"/>
    <property type="project" value="UniProtKB-ARBA"/>
</dbReference>
<dbReference type="Gene3D" id="3.40.140.10">
    <property type="entry name" value="Cytidine Deaminase, domain 2"/>
    <property type="match status" value="1"/>
</dbReference>
<dbReference type="GO" id="GO:0004126">
    <property type="term" value="F:cytidine deaminase activity"/>
    <property type="evidence" value="ECO:0007669"/>
    <property type="project" value="TreeGrafter"/>
</dbReference>
<dbReference type="EMBL" id="AUZX01006018">
    <property type="protein sequence ID" value="EQD65776.1"/>
    <property type="molecule type" value="Genomic_DNA"/>
</dbReference>
<dbReference type="SUPFAM" id="SSF53927">
    <property type="entry name" value="Cytidine deaminase-like"/>
    <property type="match status" value="1"/>
</dbReference>
<evidence type="ECO:0000259" key="2">
    <source>
        <dbReference type="PROSITE" id="PS51747"/>
    </source>
</evidence>